<dbReference type="HAMAP" id="MF_00303">
    <property type="entry name" value="Trigger_factor_Tig"/>
    <property type="match status" value="1"/>
</dbReference>
<evidence type="ECO:0000256" key="11">
    <source>
        <dbReference type="HAMAP-Rule" id="MF_00303"/>
    </source>
</evidence>
<evidence type="ECO:0000256" key="8">
    <source>
        <dbReference type="ARBA" id="ARBA00023235"/>
    </source>
</evidence>
<dbReference type="InterPro" id="IPR027304">
    <property type="entry name" value="Trigger_fact/SurA_dom_sf"/>
</dbReference>
<keyword evidence="8 11" id="KW-0413">Isomerase</keyword>
<comment type="catalytic activity">
    <reaction evidence="1 11 12">
        <text>[protein]-peptidylproline (omega=180) = [protein]-peptidylproline (omega=0)</text>
        <dbReference type="Rhea" id="RHEA:16237"/>
        <dbReference type="Rhea" id="RHEA-COMP:10747"/>
        <dbReference type="Rhea" id="RHEA-COMP:10748"/>
        <dbReference type="ChEBI" id="CHEBI:83833"/>
        <dbReference type="ChEBI" id="CHEBI:83834"/>
        <dbReference type="EC" id="5.2.1.8"/>
    </reaction>
</comment>
<comment type="domain">
    <text evidence="11">Consists of 3 domains; the N-terminus binds the ribosome, the middle domain has PPIase activity, while the C-terminus has intrinsic chaperone activity on its own.</text>
</comment>
<comment type="function">
    <text evidence="11">Involved in protein export. Acts as a chaperone by maintaining the newly synthesized protein in an open conformation. Functions as a peptidyl-prolyl cis-trans isomerase.</text>
</comment>
<dbReference type="EMBL" id="CP115965">
    <property type="protein sequence ID" value="WZW97363.1"/>
    <property type="molecule type" value="Genomic_DNA"/>
</dbReference>
<evidence type="ECO:0000313" key="16">
    <source>
        <dbReference type="EMBL" id="WZW97363.1"/>
    </source>
</evidence>
<dbReference type="InterPro" id="IPR008880">
    <property type="entry name" value="Trigger_fac_C"/>
</dbReference>
<evidence type="ECO:0000313" key="17">
    <source>
        <dbReference type="Proteomes" id="UP001434337"/>
    </source>
</evidence>
<evidence type="ECO:0000256" key="3">
    <source>
        <dbReference type="ARBA" id="ARBA00013194"/>
    </source>
</evidence>
<comment type="similarity">
    <text evidence="2 11 13">Belongs to the FKBP-type PPIase family. Tig subfamily.</text>
</comment>
<evidence type="ECO:0000256" key="2">
    <source>
        <dbReference type="ARBA" id="ARBA00005464"/>
    </source>
</evidence>
<protein>
    <recommendedName>
        <fullName evidence="4 11">Trigger factor</fullName>
        <shortName evidence="11">TF</shortName>
        <ecNumber evidence="3 11">5.2.1.8</ecNumber>
    </recommendedName>
    <alternativeName>
        <fullName evidence="10 11">PPIase</fullName>
    </alternativeName>
</protein>
<dbReference type="GO" id="GO:0003755">
    <property type="term" value="F:peptidyl-prolyl cis-trans isomerase activity"/>
    <property type="evidence" value="ECO:0007669"/>
    <property type="project" value="UniProtKB-EC"/>
</dbReference>
<keyword evidence="6 11" id="KW-0697">Rotamase</keyword>
<sequence length="479" mass="51878">MPSTVEKLSPSRVKLTIEIPFADLKPHLDKAYREISSQVTIPGFRKGKVPPAVIDRRFGRGAVLQDAINDALPDAYGQAVSDNDLTPLDQPEIEMTKLEDNDLVEFTAEVDVRPDFEVPAAADLTAEVPPLTTSDADVDERIEVMRQRFATRSDVERAASEGDVVTIDLEARVDGELVEGGAAEGVTYTIGTGGMLDGLDEAVTGLSAGESADFSSELVGGPAQGQTADVHVTVTKVQTEELPEVDDEFAQLVSEFDTVEEMRADLADAAVRIARLEQLNAARDAVVADLAAKTDFELPEGLVASEIENRKQQISDQLARAGYTVERYLEESEDETAENQEEFWAQVEENARTSLKAQIILDKLAETSEVPIEQSDLTEMLFRRAQASGTSPEQEMQHMMEHNHTAEWMGEVRRNKVLTEIVKGAHVTDTNGEVVDVAAIRTDGTLADAAPAEPTADAQAADDQAVEAPTTDGDDTASE</sequence>
<evidence type="ECO:0000256" key="5">
    <source>
        <dbReference type="ARBA" id="ARBA00022618"/>
    </source>
</evidence>
<evidence type="ECO:0000256" key="12">
    <source>
        <dbReference type="PROSITE-ProRule" id="PRU00277"/>
    </source>
</evidence>
<dbReference type="Gene3D" id="3.30.70.1050">
    <property type="entry name" value="Trigger factor ribosome-binding domain"/>
    <property type="match status" value="1"/>
</dbReference>
<dbReference type="Gene3D" id="3.10.50.40">
    <property type="match status" value="1"/>
</dbReference>
<evidence type="ECO:0000256" key="10">
    <source>
        <dbReference type="ARBA" id="ARBA00029986"/>
    </source>
</evidence>
<dbReference type="Pfam" id="PF05697">
    <property type="entry name" value="Trigger_N"/>
    <property type="match status" value="1"/>
</dbReference>
<feature type="compositionally biased region" description="Low complexity" evidence="14">
    <location>
        <begin position="447"/>
        <end position="468"/>
    </location>
</feature>
<dbReference type="RefSeq" id="WP_232547560.1">
    <property type="nucleotide sequence ID" value="NZ_CP115965.1"/>
</dbReference>
<keyword evidence="9 11" id="KW-0131">Cell cycle</keyword>
<dbReference type="InterPro" id="IPR046357">
    <property type="entry name" value="PPIase_dom_sf"/>
</dbReference>
<dbReference type="EC" id="5.2.1.8" evidence="3 11"/>
<dbReference type="PANTHER" id="PTHR30560">
    <property type="entry name" value="TRIGGER FACTOR CHAPERONE AND PEPTIDYL-PROLYL CIS/TRANS ISOMERASE"/>
    <property type="match status" value="1"/>
</dbReference>
<dbReference type="Gene3D" id="1.10.3120.10">
    <property type="entry name" value="Trigger factor, C-terminal domain"/>
    <property type="match status" value="1"/>
</dbReference>
<dbReference type="InterPro" id="IPR005215">
    <property type="entry name" value="Trig_fac"/>
</dbReference>
<name>A0ABZ3C4D3_9ACTN</name>
<gene>
    <name evidence="11 16" type="primary">tig</name>
    <name evidence="16" type="ORF">PCC79_10595</name>
</gene>
<accession>A0ABZ3C4D3</accession>
<dbReference type="Proteomes" id="UP001434337">
    <property type="component" value="Chromosome"/>
</dbReference>
<keyword evidence="7 11" id="KW-0143">Chaperone</keyword>
<dbReference type="PANTHER" id="PTHR30560:SF3">
    <property type="entry name" value="TRIGGER FACTOR-LIKE PROTEIN TIG, CHLOROPLASTIC"/>
    <property type="match status" value="1"/>
</dbReference>
<organism evidence="16 17">
    <name type="scientific">Propioniciclava soli</name>
    <dbReference type="NCBI Taxonomy" id="2775081"/>
    <lineage>
        <taxon>Bacteria</taxon>
        <taxon>Bacillati</taxon>
        <taxon>Actinomycetota</taxon>
        <taxon>Actinomycetes</taxon>
        <taxon>Propionibacteriales</taxon>
        <taxon>Propionibacteriaceae</taxon>
        <taxon>Propioniciclava</taxon>
    </lineage>
</organism>
<dbReference type="InterPro" id="IPR001179">
    <property type="entry name" value="PPIase_FKBP_dom"/>
</dbReference>
<evidence type="ECO:0000256" key="9">
    <source>
        <dbReference type="ARBA" id="ARBA00023306"/>
    </source>
</evidence>
<feature type="region of interest" description="Disordered" evidence="14">
    <location>
        <begin position="446"/>
        <end position="479"/>
    </location>
</feature>
<comment type="subcellular location">
    <subcellularLocation>
        <location evidence="11">Cytoplasm</location>
    </subcellularLocation>
    <text evidence="11">About half TF is bound to the ribosome near the polypeptide exit tunnel while the other half is free in the cytoplasm.</text>
</comment>
<dbReference type="PROSITE" id="PS50059">
    <property type="entry name" value="FKBP_PPIASE"/>
    <property type="match status" value="1"/>
</dbReference>
<evidence type="ECO:0000256" key="14">
    <source>
        <dbReference type="SAM" id="MobiDB-lite"/>
    </source>
</evidence>
<dbReference type="SUPFAM" id="SSF109998">
    <property type="entry name" value="Triger factor/SurA peptide-binding domain-like"/>
    <property type="match status" value="1"/>
</dbReference>
<evidence type="ECO:0000256" key="13">
    <source>
        <dbReference type="RuleBase" id="RU003914"/>
    </source>
</evidence>
<keyword evidence="5 11" id="KW-0132">Cell division</keyword>
<evidence type="ECO:0000256" key="4">
    <source>
        <dbReference type="ARBA" id="ARBA00016902"/>
    </source>
</evidence>
<evidence type="ECO:0000256" key="6">
    <source>
        <dbReference type="ARBA" id="ARBA00023110"/>
    </source>
</evidence>
<reference evidence="16 17" key="1">
    <citation type="journal article" date="2023" name="Environ Microbiome">
        <title>A coral-associated actinobacterium mitigates coral bleaching under heat stress.</title>
        <authorList>
            <person name="Li J."/>
            <person name="Zou Y."/>
            <person name="Li Q."/>
            <person name="Zhang J."/>
            <person name="Bourne D.G."/>
            <person name="Lyu Y."/>
            <person name="Liu C."/>
            <person name="Zhang S."/>
        </authorList>
    </citation>
    <scope>NUCLEOTIDE SEQUENCE [LARGE SCALE GENOMIC DNA]</scope>
    <source>
        <strain evidence="16 17">SCSIO 13291</strain>
    </source>
</reference>
<evidence type="ECO:0000259" key="15">
    <source>
        <dbReference type="PROSITE" id="PS50059"/>
    </source>
</evidence>
<dbReference type="InterPro" id="IPR037041">
    <property type="entry name" value="Trigger_fac_C_sf"/>
</dbReference>
<dbReference type="Pfam" id="PF00254">
    <property type="entry name" value="FKBP_C"/>
    <property type="match status" value="1"/>
</dbReference>
<proteinExistence type="inferred from homology"/>
<dbReference type="SUPFAM" id="SSF102735">
    <property type="entry name" value="Trigger factor ribosome-binding domain"/>
    <property type="match status" value="1"/>
</dbReference>
<evidence type="ECO:0000256" key="7">
    <source>
        <dbReference type="ARBA" id="ARBA00023186"/>
    </source>
</evidence>
<feature type="domain" description="PPIase FKBP-type" evidence="15">
    <location>
        <begin position="162"/>
        <end position="210"/>
    </location>
</feature>
<keyword evidence="17" id="KW-1185">Reference proteome</keyword>
<dbReference type="NCBIfam" id="TIGR00115">
    <property type="entry name" value="tig"/>
    <property type="match status" value="1"/>
</dbReference>
<dbReference type="InterPro" id="IPR036611">
    <property type="entry name" value="Trigger_fac_ribosome-bd_sf"/>
</dbReference>
<evidence type="ECO:0000256" key="1">
    <source>
        <dbReference type="ARBA" id="ARBA00000971"/>
    </source>
</evidence>
<dbReference type="InterPro" id="IPR008881">
    <property type="entry name" value="Trigger_fac_ribosome-bd_bac"/>
</dbReference>
<dbReference type="PIRSF" id="PIRSF003095">
    <property type="entry name" value="Trigger_factor"/>
    <property type="match status" value="1"/>
</dbReference>
<dbReference type="SUPFAM" id="SSF54534">
    <property type="entry name" value="FKBP-like"/>
    <property type="match status" value="1"/>
</dbReference>
<keyword evidence="11" id="KW-0963">Cytoplasm</keyword>
<dbReference type="Pfam" id="PF05698">
    <property type="entry name" value="Trigger_C"/>
    <property type="match status" value="1"/>
</dbReference>